<dbReference type="NCBIfam" id="NF047864">
    <property type="entry name" value="CBU_0592_membra"/>
    <property type="match status" value="1"/>
</dbReference>
<feature type="region of interest" description="Disordered" evidence="1">
    <location>
        <begin position="108"/>
        <end position="143"/>
    </location>
</feature>
<dbReference type="Proteomes" id="UP001247542">
    <property type="component" value="Unassembled WGS sequence"/>
</dbReference>
<evidence type="ECO:0000256" key="1">
    <source>
        <dbReference type="SAM" id="MobiDB-lite"/>
    </source>
</evidence>
<dbReference type="InterPro" id="IPR058058">
    <property type="entry name" value="CBU_0592-like"/>
</dbReference>
<keyword evidence="5" id="KW-1185">Reference proteome</keyword>
<feature type="domain" description="CBU-0592-like" evidence="3">
    <location>
        <begin position="17"/>
        <end position="87"/>
    </location>
</feature>
<comment type="caution">
    <text evidence="4">The sequence shown here is derived from an EMBL/GenBank/DDBJ whole genome shotgun (WGS) entry which is preliminary data.</text>
</comment>
<reference evidence="4 5" key="1">
    <citation type="submission" date="2023-06" db="EMBL/GenBank/DDBJ databases">
        <title>Draft genome sequence of Gleimia hominis type strain CCUG 57540T.</title>
        <authorList>
            <person name="Salva-Serra F."/>
            <person name="Cardew S."/>
            <person name="Jensie Markopoulos S."/>
            <person name="Ohlen M."/>
            <person name="Inganas E."/>
            <person name="Svensson-Stadler L."/>
            <person name="Moore E.R.B."/>
        </authorList>
    </citation>
    <scope>NUCLEOTIDE SEQUENCE [LARGE SCALE GENOMIC DNA]</scope>
    <source>
        <strain evidence="4 5">CCUG 57540</strain>
    </source>
</reference>
<evidence type="ECO:0000313" key="5">
    <source>
        <dbReference type="Proteomes" id="UP001247542"/>
    </source>
</evidence>
<sequence length="143" mass="15644">MAGNMVVVNHTLQILAQSLGWLGAVLYLGAYYFVSTGKLAADSLRYQLMCIVSGSFAAFLASATGAWPSVFSNAVFVLIGFYVVMTVKRAYLKQLVYTKARRATQLRGRNKQVNHHLNNQSNKPELPLLHETTSPSEGAVVAH</sequence>
<organism evidence="4 5">
    <name type="scientific">Gleimia hominis</name>
    <dbReference type="NCBI Taxonomy" id="595468"/>
    <lineage>
        <taxon>Bacteria</taxon>
        <taxon>Bacillati</taxon>
        <taxon>Actinomycetota</taxon>
        <taxon>Actinomycetes</taxon>
        <taxon>Actinomycetales</taxon>
        <taxon>Actinomycetaceae</taxon>
        <taxon>Gleimia</taxon>
    </lineage>
</organism>
<dbReference type="RefSeq" id="WP_313272206.1">
    <property type="nucleotide sequence ID" value="NZ_JASXSX010000001.1"/>
</dbReference>
<gene>
    <name evidence="4" type="ORF">QS713_02590</name>
</gene>
<keyword evidence="2" id="KW-0472">Membrane</keyword>
<feature type="transmembrane region" description="Helical" evidence="2">
    <location>
        <begin position="73"/>
        <end position="92"/>
    </location>
</feature>
<feature type="transmembrane region" description="Helical" evidence="2">
    <location>
        <begin position="46"/>
        <end position="67"/>
    </location>
</feature>
<evidence type="ECO:0000259" key="3">
    <source>
        <dbReference type="Pfam" id="PF26604"/>
    </source>
</evidence>
<dbReference type="EMBL" id="JASXSX010000001">
    <property type="protein sequence ID" value="MDT3766952.1"/>
    <property type="molecule type" value="Genomic_DNA"/>
</dbReference>
<evidence type="ECO:0000313" key="4">
    <source>
        <dbReference type="EMBL" id="MDT3766952.1"/>
    </source>
</evidence>
<keyword evidence="2" id="KW-1133">Transmembrane helix</keyword>
<accession>A0ABU3I9A1</accession>
<feature type="transmembrane region" description="Helical" evidence="2">
    <location>
        <begin position="12"/>
        <end position="34"/>
    </location>
</feature>
<proteinExistence type="predicted"/>
<keyword evidence="2" id="KW-0812">Transmembrane</keyword>
<name>A0ABU3I9A1_9ACTO</name>
<evidence type="ECO:0000256" key="2">
    <source>
        <dbReference type="SAM" id="Phobius"/>
    </source>
</evidence>
<dbReference type="Pfam" id="PF26604">
    <property type="entry name" value="CBU_0592"/>
    <property type="match status" value="1"/>
</dbReference>
<protein>
    <recommendedName>
        <fullName evidence="3">CBU-0592-like domain-containing protein</fullName>
    </recommendedName>
</protein>